<evidence type="ECO:0000313" key="4">
    <source>
        <dbReference type="Proteomes" id="UP000799049"/>
    </source>
</evidence>
<comment type="caution">
    <text evidence="3">The sequence shown here is derived from an EMBL/GenBank/DDBJ whole genome shotgun (WGS) entry which is preliminary data.</text>
</comment>
<protein>
    <submittedName>
        <fullName evidence="3">Mitochondrial assembly-of-ribosomal-large-subunit protein</fullName>
    </submittedName>
</protein>
<accession>A0A8K0F4M4</accession>
<evidence type="ECO:0000256" key="1">
    <source>
        <dbReference type="ARBA" id="ARBA00010574"/>
    </source>
</evidence>
<dbReference type="SUPFAM" id="SSF81301">
    <property type="entry name" value="Nucleotidyltransferase"/>
    <property type="match status" value="1"/>
</dbReference>
<dbReference type="InterPro" id="IPR043519">
    <property type="entry name" value="NT_sf"/>
</dbReference>
<dbReference type="HAMAP" id="MF_01477">
    <property type="entry name" value="Iojap_RsfS"/>
    <property type="match status" value="1"/>
</dbReference>
<dbReference type="GO" id="GO:0090071">
    <property type="term" value="P:negative regulation of ribosome biogenesis"/>
    <property type="evidence" value="ECO:0007669"/>
    <property type="project" value="TreeGrafter"/>
</dbReference>
<proteinExistence type="inferred from homology"/>
<dbReference type="InterPro" id="IPR004394">
    <property type="entry name" value="Iojap/RsfS/C7orf30"/>
</dbReference>
<keyword evidence="4" id="KW-1185">Reference proteome</keyword>
<sequence length="314" mass="36286">MMFLNRCSTWFAQTRFTSCIRLSSLSTLASSASASAPLAAADVECDESKQNGEEGESEKRKPLTEAERKARSAERARQWYWANREQVLQRKKQLYEEEREHILLERKEQYSVKRDEILKKRHEYYHQHRDVLLLRRKLYYERNRDDVIKRNQERTAYNRFIESDSPDMLQFQMRTDGVEGDDASGPQLFSRDRALSSLELCAKTVSLLLDVKAQDVCAFDIRTISPKMAHLTEYVVIVTGTSGRHLNAITQEVVSGHADTRMQPDNTAVPVHVEGNPEDGWICLDLGPGVVLVHVLVPDLRQRYDLDRKWALMT</sequence>
<evidence type="ECO:0000313" key="3">
    <source>
        <dbReference type="EMBL" id="KAF0853037.1"/>
    </source>
</evidence>
<dbReference type="EMBL" id="VRVR01000004">
    <property type="protein sequence ID" value="KAF0853037.1"/>
    <property type="molecule type" value="Genomic_DNA"/>
</dbReference>
<name>A0A8K0F4M4_ANDGO</name>
<dbReference type="GO" id="GO:0043023">
    <property type="term" value="F:ribosomal large subunit binding"/>
    <property type="evidence" value="ECO:0007669"/>
    <property type="project" value="TreeGrafter"/>
</dbReference>
<organism evidence="3 4">
    <name type="scientific">Andalucia godoyi</name>
    <name type="common">Flagellate</name>
    <dbReference type="NCBI Taxonomy" id="505711"/>
    <lineage>
        <taxon>Eukaryota</taxon>
        <taxon>Discoba</taxon>
        <taxon>Jakobida</taxon>
        <taxon>Andalucina</taxon>
        <taxon>Andaluciidae</taxon>
        <taxon>Andalucia</taxon>
    </lineage>
</organism>
<dbReference type="PANTHER" id="PTHR21043">
    <property type="entry name" value="IOJAP SUPERFAMILY ORTHOLOG"/>
    <property type="match status" value="1"/>
</dbReference>
<dbReference type="Gene3D" id="3.30.460.10">
    <property type="entry name" value="Beta Polymerase, domain 2"/>
    <property type="match status" value="1"/>
</dbReference>
<gene>
    <name evidence="3" type="ORF">ANDGO_03827</name>
</gene>
<feature type="compositionally biased region" description="Basic and acidic residues" evidence="2">
    <location>
        <begin position="46"/>
        <end position="68"/>
    </location>
</feature>
<comment type="similarity">
    <text evidence="1">Belongs to the Iojap/RsfS family.</text>
</comment>
<dbReference type="Pfam" id="PF02410">
    <property type="entry name" value="RsfS"/>
    <property type="match status" value="1"/>
</dbReference>
<dbReference type="OrthoDB" id="21330at2759"/>
<feature type="region of interest" description="Disordered" evidence="2">
    <location>
        <begin position="43"/>
        <end position="68"/>
    </location>
</feature>
<dbReference type="AlphaFoldDB" id="A0A8K0F4M4"/>
<reference evidence="3" key="1">
    <citation type="submission" date="2019-09" db="EMBL/GenBank/DDBJ databases">
        <title>The Mitochondrial Proteome of the Jakobid, Andalucia godoyi, a Protist With the Most Gene-Rich and Bacteria-Like Mitochondrial Genome.</title>
        <authorList>
            <person name="Gray M.W."/>
            <person name="Burger G."/>
            <person name="Derelle R."/>
            <person name="Klimes V."/>
            <person name="Leger M."/>
            <person name="Sarrasin M."/>
            <person name="Vlcek C."/>
            <person name="Roger A.J."/>
            <person name="Elias M."/>
            <person name="Lang B.F."/>
        </authorList>
    </citation>
    <scope>NUCLEOTIDE SEQUENCE</scope>
    <source>
        <strain evidence="3">And28</strain>
    </source>
</reference>
<dbReference type="NCBIfam" id="TIGR00090">
    <property type="entry name" value="rsfS_iojap_ybeB"/>
    <property type="match status" value="1"/>
</dbReference>
<dbReference type="Proteomes" id="UP000799049">
    <property type="component" value="Unassembled WGS sequence"/>
</dbReference>
<dbReference type="PANTHER" id="PTHR21043:SF0">
    <property type="entry name" value="MITOCHONDRIAL ASSEMBLY OF RIBOSOMAL LARGE SUBUNIT PROTEIN 1"/>
    <property type="match status" value="1"/>
</dbReference>
<evidence type="ECO:0000256" key="2">
    <source>
        <dbReference type="SAM" id="MobiDB-lite"/>
    </source>
</evidence>
<dbReference type="GO" id="GO:0017148">
    <property type="term" value="P:negative regulation of translation"/>
    <property type="evidence" value="ECO:0007669"/>
    <property type="project" value="TreeGrafter"/>
</dbReference>